<accession>A0ABT4V4S4</accession>
<dbReference type="Gene3D" id="1.25.40.10">
    <property type="entry name" value="Tetratricopeptide repeat domain"/>
    <property type="match status" value="1"/>
</dbReference>
<dbReference type="InterPro" id="IPR041664">
    <property type="entry name" value="AAA_16"/>
</dbReference>
<reference evidence="2 3" key="1">
    <citation type="submission" date="2022-11" db="EMBL/GenBank/DDBJ databases">
        <title>Draft genome sequence of Saccharopolyspora sp. WRP15-2 isolated from rhizosphere soils of wild rice in Thailand.</title>
        <authorList>
            <person name="Duangmal K."/>
            <person name="Kammanee S."/>
            <person name="Muangham S."/>
        </authorList>
    </citation>
    <scope>NUCLEOTIDE SEQUENCE [LARGE SCALE GENOMIC DNA]</scope>
    <source>
        <strain evidence="2 3">WRP15-2</strain>
    </source>
</reference>
<dbReference type="SUPFAM" id="SSF48452">
    <property type="entry name" value="TPR-like"/>
    <property type="match status" value="1"/>
</dbReference>
<keyword evidence="2" id="KW-0067">ATP-binding</keyword>
<dbReference type="InterPro" id="IPR011990">
    <property type="entry name" value="TPR-like_helical_dom_sf"/>
</dbReference>
<dbReference type="Proteomes" id="UP001210380">
    <property type="component" value="Unassembled WGS sequence"/>
</dbReference>
<evidence type="ECO:0000259" key="1">
    <source>
        <dbReference type="Pfam" id="PF13191"/>
    </source>
</evidence>
<gene>
    <name evidence="2" type="ORF">OU415_26290</name>
</gene>
<dbReference type="GO" id="GO:0005524">
    <property type="term" value="F:ATP binding"/>
    <property type="evidence" value="ECO:0007669"/>
    <property type="project" value="UniProtKB-KW"/>
</dbReference>
<dbReference type="EMBL" id="JAQGLA010000056">
    <property type="protein sequence ID" value="MDA3628970.1"/>
    <property type="molecule type" value="Genomic_DNA"/>
</dbReference>
<dbReference type="Gene3D" id="3.40.50.300">
    <property type="entry name" value="P-loop containing nucleotide triphosphate hydrolases"/>
    <property type="match status" value="1"/>
</dbReference>
<dbReference type="InterPro" id="IPR027417">
    <property type="entry name" value="P-loop_NTPase"/>
</dbReference>
<comment type="caution">
    <text evidence="2">The sequence shown here is derived from an EMBL/GenBank/DDBJ whole genome shotgun (WGS) entry which is preliminary data.</text>
</comment>
<organism evidence="2 3">
    <name type="scientific">Saccharopolyspora oryzae</name>
    <dbReference type="NCBI Taxonomy" id="2997343"/>
    <lineage>
        <taxon>Bacteria</taxon>
        <taxon>Bacillati</taxon>
        <taxon>Actinomycetota</taxon>
        <taxon>Actinomycetes</taxon>
        <taxon>Pseudonocardiales</taxon>
        <taxon>Pseudonocardiaceae</taxon>
        <taxon>Saccharopolyspora</taxon>
    </lineage>
</organism>
<keyword evidence="2" id="KW-0547">Nucleotide-binding</keyword>
<dbReference type="SUPFAM" id="SSF52540">
    <property type="entry name" value="P-loop containing nucleoside triphosphate hydrolases"/>
    <property type="match status" value="1"/>
</dbReference>
<name>A0ABT4V4S4_9PSEU</name>
<proteinExistence type="predicted"/>
<feature type="domain" description="Orc1-like AAA ATPase" evidence="1">
    <location>
        <begin position="17"/>
        <end position="198"/>
    </location>
</feature>
<keyword evidence="3" id="KW-1185">Reference proteome</keyword>
<evidence type="ECO:0000313" key="2">
    <source>
        <dbReference type="EMBL" id="MDA3628970.1"/>
    </source>
</evidence>
<sequence>MRNPFDYANPVRSGDLFAGRTPELSRIGYVLDQAGSERPAGYIALHGRRAAGKTSLLNMTQRMAEKRGHVTARLDLVPADADPVTFFSKAYEVLIHAVGSVVELTAPDGRRITPRLVRRIVHGAVQDELPLEFPESLAQAADGGRLSELALRADLEYLAEQVGRPIVLLMDEAQLVADQMDVLSTLRTLGMQLRGYVFVFAGTADLLVRINEVFDPLLRQLEPVKVEQFFEFADVLSCVSRPLVALGLDPHDCFEDFHGIVHDLMSLTDGNPYEIQLFCHVMFHRWQSGETQKMVLSPGTLDSLREVMEAGGQVQDRPLISAVRKMTRDELVALNLLCSSLETSTVDEIWFAHCIAGEPSMTRAEFDDFRARFVAKQIVEIDNGKVRVSGDQFDHIYVRLWTLNKVGSLQHPQLVSRSAFRALLTRRLVCAIDDAIADLPAEQLSTCCYWMSQKYVDAGLAALGALEENAQLPANIEFLYEAIVGCGFPAALDITTVKCSFAGTTAVRWVYSTAAADIELAALPIFRAACERVRALGGELHSERLRLELRQRAEVQDWLVANAGEKARRKMANRHIHESFPCYNAGDVAGAVEHLTTAFRFKPSWTVANNLSYLALIRDVPDDALAWAEKALQEDSGPKLRALSRYNGATALVQLGELERARSWLEAAAAELAPLEVPDHACGFLLVPKLLDGEIRYEERTSVNLPQAIDAAVQIVQLAERFAGLQDSAD</sequence>
<dbReference type="Pfam" id="PF13191">
    <property type="entry name" value="AAA_16"/>
    <property type="match status" value="1"/>
</dbReference>
<protein>
    <submittedName>
        <fullName evidence="2">ATP-binding protein</fullName>
    </submittedName>
</protein>
<evidence type="ECO:0000313" key="3">
    <source>
        <dbReference type="Proteomes" id="UP001210380"/>
    </source>
</evidence>